<gene>
    <name evidence="1" type="ORF">HJB60_09385</name>
</gene>
<dbReference type="Proteomes" id="UP000770629">
    <property type="component" value="Unassembled WGS sequence"/>
</dbReference>
<keyword evidence="2" id="KW-1185">Reference proteome</keyword>
<dbReference type="EMBL" id="JABDYF010000003">
    <property type="protein sequence ID" value="MBX5089383.1"/>
    <property type="molecule type" value="Genomic_DNA"/>
</dbReference>
<sequence>MSIETRFHVEQITRHGTALYLAYSADTMSMIWTTDAESAFPYEDEDEAHEDADKHGGEVFSFQRWSPDRHYPGEAARLERAFGATLIAAE</sequence>
<name>A0ABS7IBW7_9HYPH</name>
<accession>A0ABS7IBW7</accession>
<reference evidence="1 2" key="1">
    <citation type="submission" date="2020-04" db="EMBL/GenBank/DDBJ databases">
        <title>Global-level population genomics: horizontal gene transfer, symbiosis and evolution in Rhizobia.</title>
        <authorList>
            <person name="Gai Y."/>
        </authorList>
    </citation>
    <scope>NUCLEOTIDE SEQUENCE [LARGE SCALE GENOMIC DNA]</scope>
    <source>
        <strain evidence="1 2">BLR33</strain>
    </source>
</reference>
<proteinExistence type="predicted"/>
<comment type="caution">
    <text evidence="1">The sequence shown here is derived from an EMBL/GenBank/DDBJ whole genome shotgun (WGS) entry which is preliminary data.</text>
</comment>
<protein>
    <submittedName>
        <fullName evidence="1">Uncharacterized protein</fullName>
    </submittedName>
</protein>
<evidence type="ECO:0000313" key="2">
    <source>
        <dbReference type="Proteomes" id="UP000770629"/>
    </source>
</evidence>
<dbReference type="RefSeq" id="WP_221119264.1">
    <property type="nucleotide sequence ID" value="NZ_JABDYF010000003.1"/>
</dbReference>
<organism evidence="1 2">
    <name type="scientific">Rhizobium lentis</name>
    <dbReference type="NCBI Taxonomy" id="1138194"/>
    <lineage>
        <taxon>Bacteria</taxon>
        <taxon>Pseudomonadati</taxon>
        <taxon>Pseudomonadota</taxon>
        <taxon>Alphaproteobacteria</taxon>
        <taxon>Hyphomicrobiales</taxon>
        <taxon>Rhizobiaceae</taxon>
        <taxon>Rhizobium/Agrobacterium group</taxon>
        <taxon>Rhizobium</taxon>
    </lineage>
</organism>
<evidence type="ECO:0000313" key="1">
    <source>
        <dbReference type="EMBL" id="MBX5089383.1"/>
    </source>
</evidence>